<evidence type="ECO:0000313" key="3">
    <source>
        <dbReference type="Proteomes" id="UP001595075"/>
    </source>
</evidence>
<evidence type="ECO:0000313" key="2">
    <source>
        <dbReference type="EMBL" id="KAL2072149.1"/>
    </source>
</evidence>
<feature type="region of interest" description="Disordered" evidence="1">
    <location>
        <begin position="65"/>
        <end position="87"/>
    </location>
</feature>
<organism evidence="2 3">
    <name type="scientific">Oculimacula yallundae</name>
    <dbReference type="NCBI Taxonomy" id="86028"/>
    <lineage>
        <taxon>Eukaryota</taxon>
        <taxon>Fungi</taxon>
        <taxon>Dikarya</taxon>
        <taxon>Ascomycota</taxon>
        <taxon>Pezizomycotina</taxon>
        <taxon>Leotiomycetes</taxon>
        <taxon>Helotiales</taxon>
        <taxon>Ploettnerulaceae</taxon>
        <taxon>Oculimacula</taxon>
    </lineage>
</organism>
<proteinExistence type="predicted"/>
<gene>
    <name evidence="2" type="ORF">VTL71DRAFT_11492</name>
</gene>
<name>A0ABR4CQQ0_9HELO</name>
<evidence type="ECO:0000256" key="1">
    <source>
        <dbReference type="SAM" id="MobiDB-lite"/>
    </source>
</evidence>
<keyword evidence="3" id="KW-1185">Reference proteome</keyword>
<sequence>MHCIVPRIHDQCFSRRIQRLVGISYLFSKQAAADRVRARAKSMNNACMQAKVYPFPFPIHGTPIIQHTQQRKMPTPGRQRSQPKFTL</sequence>
<reference evidence="2 3" key="1">
    <citation type="journal article" date="2024" name="Commun. Biol.">
        <title>Comparative genomic analysis of thermophilic fungi reveals convergent evolutionary adaptations and gene losses.</title>
        <authorList>
            <person name="Steindorff A.S."/>
            <person name="Aguilar-Pontes M.V."/>
            <person name="Robinson A.J."/>
            <person name="Andreopoulos B."/>
            <person name="LaButti K."/>
            <person name="Kuo A."/>
            <person name="Mondo S."/>
            <person name="Riley R."/>
            <person name="Otillar R."/>
            <person name="Haridas S."/>
            <person name="Lipzen A."/>
            <person name="Grimwood J."/>
            <person name="Schmutz J."/>
            <person name="Clum A."/>
            <person name="Reid I.D."/>
            <person name="Moisan M.C."/>
            <person name="Butler G."/>
            <person name="Nguyen T.T.M."/>
            <person name="Dewar K."/>
            <person name="Conant G."/>
            <person name="Drula E."/>
            <person name="Henrissat B."/>
            <person name="Hansel C."/>
            <person name="Singer S."/>
            <person name="Hutchinson M.I."/>
            <person name="de Vries R.P."/>
            <person name="Natvig D.O."/>
            <person name="Powell A.J."/>
            <person name="Tsang A."/>
            <person name="Grigoriev I.V."/>
        </authorList>
    </citation>
    <scope>NUCLEOTIDE SEQUENCE [LARGE SCALE GENOMIC DNA]</scope>
    <source>
        <strain evidence="2 3">CBS 494.80</strain>
    </source>
</reference>
<protein>
    <submittedName>
        <fullName evidence="2">Uncharacterized protein</fullName>
    </submittedName>
</protein>
<dbReference type="Proteomes" id="UP001595075">
    <property type="component" value="Unassembled WGS sequence"/>
</dbReference>
<accession>A0ABR4CQQ0</accession>
<dbReference type="EMBL" id="JAZHXI010000004">
    <property type="protein sequence ID" value="KAL2072149.1"/>
    <property type="molecule type" value="Genomic_DNA"/>
</dbReference>
<comment type="caution">
    <text evidence="2">The sequence shown here is derived from an EMBL/GenBank/DDBJ whole genome shotgun (WGS) entry which is preliminary data.</text>
</comment>